<dbReference type="InterPro" id="IPR045079">
    <property type="entry name" value="Oxoprolinase-like"/>
</dbReference>
<dbReference type="Proteomes" id="UP000191897">
    <property type="component" value="Unassembled WGS sequence"/>
</dbReference>
<feature type="domain" description="Hydantoinase B/oxoprolinase" evidence="1">
    <location>
        <begin position="18"/>
        <end position="544"/>
    </location>
</feature>
<protein>
    <submittedName>
        <fullName evidence="2">Hydantoin utilization protein</fullName>
    </submittedName>
</protein>
<sequence>MNMTDSTIPSTTGKKLVDPITLEIVRSGLVLVAEQINARIIRSAMNMVVKEMEDCSAAVFDGRGRLLSESASIPIHLNAIGLCLQTIIEHYIPLSEWNDGDVILTNDPYAGGGSLSSHHTNDVIAYAPIFWQGELVAISALTVHHVDMGSMWMGCRGWGVEIEQEGIRFPPVKVVRQGVPDEQLISILINNSRLKESLENDLRAQLSSITLAKADVGRMFDRYGLDTMQSCFEELIDYSERRTREEIGRFKDGVFTHEEFILEDGSMDGPYRLAVKVTVSGEEMEFDFTGTDPQVRGPINSPLSATYAATFYVMRCITDSSIPNTEGSKRPIRIIAPPGTLVNAQWPAAVNQRMVVDHSIVDLVMGALQHSAPERVMGDSCGCHYNEIIATDLVKGSRVHFGEVVPGGLGATAKKDGASALSCHVTNCPIPPVEANEIENPVLYLRREFVADSGGAGKHRGGTGIMLSYQVRTDNALLHHTSQKSKIPAQGVSSGRPGRSGKWIINPGTPDERALVFAIGDVEPVKNGDIVTHYTPGGGGYGDPAERDLQSLILDIREGFVTIEGAAQDYGVEVDPSVQIS</sequence>
<dbReference type="EMBL" id="FBWC01000036">
    <property type="protein sequence ID" value="CUX65605.1"/>
    <property type="molecule type" value="Genomic_DNA"/>
</dbReference>
<reference evidence="2 3" key="1">
    <citation type="submission" date="2016-01" db="EMBL/GenBank/DDBJ databases">
        <authorList>
            <person name="Oliw E.H."/>
        </authorList>
    </citation>
    <scope>NUCLEOTIDE SEQUENCE [LARGE SCALE GENOMIC DNA]</scope>
    <source>
        <strain evidence="2 3">Kerr 14</strain>
    </source>
</reference>
<gene>
    <name evidence="2" type="primary">hyuB</name>
    <name evidence="2" type="ORF">AGR4C_pa50048</name>
</gene>
<evidence type="ECO:0000313" key="2">
    <source>
        <dbReference type="EMBL" id="CUX65605.1"/>
    </source>
</evidence>
<dbReference type="GO" id="GO:0006749">
    <property type="term" value="P:glutathione metabolic process"/>
    <property type="evidence" value="ECO:0007669"/>
    <property type="project" value="TreeGrafter"/>
</dbReference>
<dbReference type="AlphaFoldDB" id="A0A1S7SAP1"/>
<dbReference type="GO" id="GO:0005829">
    <property type="term" value="C:cytosol"/>
    <property type="evidence" value="ECO:0007669"/>
    <property type="project" value="TreeGrafter"/>
</dbReference>
<dbReference type="InterPro" id="IPR003692">
    <property type="entry name" value="Hydantoinase_B"/>
</dbReference>
<name>A0A1S7SAP1_AGRTU</name>
<dbReference type="Pfam" id="PF02538">
    <property type="entry name" value="Hydantoinase_B"/>
    <property type="match status" value="1"/>
</dbReference>
<evidence type="ECO:0000313" key="3">
    <source>
        <dbReference type="Proteomes" id="UP000191897"/>
    </source>
</evidence>
<evidence type="ECO:0000259" key="1">
    <source>
        <dbReference type="Pfam" id="PF02538"/>
    </source>
</evidence>
<accession>A0A1S7SAP1</accession>
<dbReference type="RefSeq" id="WP_080867574.1">
    <property type="nucleotide sequence ID" value="NZ_LT009732.1"/>
</dbReference>
<dbReference type="PANTHER" id="PTHR11365:SF23">
    <property type="entry name" value="HYPOTHETICAL 5-OXOPROLINASE (EUROFUNG)-RELATED"/>
    <property type="match status" value="1"/>
</dbReference>
<dbReference type="GO" id="GO:0017168">
    <property type="term" value="F:5-oxoprolinase (ATP-hydrolyzing) activity"/>
    <property type="evidence" value="ECO:0007669"/>
    <property type="project" value="TreeGrafter"/>
</dbReference>
<dbReference type="PANTHER" id="PTHR11365">
    <property type="entry name" value="5-OXOPROLINASE RELATED"/>
    <property type="match status" value="1"/>
</dbReference>
<proteinExistence type="predicted"/>
<organism evidence="2 3">
    <name type="scientific">Agrobacterium tumefaciens str. Kerr 14</name>
    <dbReference type="NCBI Taxonomy" id="1183424"/>
    <lineage>
        <taxon>Bacteria</taxon>
        <taxon>Pseudomonadati</taxon>
        <taxon>Pseudomonadota</taxon>
        <taxon>Alphaproteobacteria</taxon>
        <taxon>Hyphomicrobiales</taxon>
        <taxon>Rhizobiaceae</taxon>
        <taxon>Rhizobium/Agrobacterium group</taxon>
        <taxon>Agrobacterium</taxon>
        <taxon>Agrobacterium tumefaciens complex</taxon>
    </lineage>
</organism>